<reference evidence="2" key="1">
    <citation type="submission" date="2020-06" db="EMBL/GenBank/DDBJ databases">
        <authorList>
            <person name="Li T."/>
            <person name="Hu X."/>
            <person name="Zhang T."/>
            <person name="Song X."/>
            <person name="Zhang H."/>
            <person name="Dai N."/>
            <person name="Sheng W."/>
            <person name="Hou X."/>
            <person name="Wei L."/>
        </authorList>
    </citation>
    <scope>NUCLEOTIDE SEQUENCE</scope>
    <source>
        <strain evidence="2">K16</strain>
        <tissue evidence="2">Leaf</tissue>
    </source>
</reference>
<keyword evidence="3" id="KW-1185">Reference proteome</keyword>
<proteinExistence type="predicted"/>
<evidence type="ECO:0008006" key="4">
    <source>
        <dbReference type="Google" id="ProtNLM"/>
    </source>
</evidence>
<name>A0AAE1WWV1_9LAMI</name>
<comment type="caution">
    <text evidence="2">The sequence shown here is derived from an EMBL/GenBank/DDBJ whole genome shotgun (WGS) entry which is preliminary data.</text>
</comment>
<sequence length="301" mass="33975">MVSKKDQIFLNKKNVVNTIGQSSSKSKIVDKIPSDGSNSTSPTEMNSKSMPFTILPTMITDATVMKEQLVQMAQAIASLQQIVKDKTSRSRNAFDWYVDLEPESIDGWDEMEKKFLSRFYNTCRTTSMVELTTHKGINPRNFEELATHTNNMELSIANHKPKFPVGHQNKESTKDEDFNELTVMESMTVKATPIKFPLNDKKSEKLQSQHMPHYEGPTLDVEDTTDTNVASVIPTNDMHVLKNEQKALSSPLRVPPRLRMNIFEPIQMGISIANVEPTKAESYIGDVKIYLKLGGMEEAMN</sequence>
<dbReference type="AlphaFoldDB" id="A0AAE1WWV1"/>
<dbReference type="Proteomes" id="UP001289374">
    <property type="component" value="Unassembled WGS sequence"/>
</dbReference>
<evidence type="ECO:0000256" key="1">
    <source>
        <dbReference type="SAM" id="MobiDB-lite"/>
    </source>
</evidence>
<organism evidence="2 3">
    <name type="scientific">Sesamum angolense</name>
    <dbReference type="NCBI Taxonomy" id="2727404"/>
    <lineage>
        <taxon>Eukaryota</taxon>
        <taxon>Viridiplantae</taxon>
        <taxon>Streptophyta</taxon>
        <taxon>Embryophyta</taxon>
        <taxon>Tracheophyta</taxon>
        <taxon>Spermatophyta</taxon>
        <taxon>Magnoliopsida</taxon>
        <taxon>eudicotyledons</taxon>
        <taxon>Gunneridae</taxon>
        <taxon>Pentapetalae</taxon>
        <taxon>asterids</taxon>
        <taxon>lamiids</taxon>
        <taxon>Lamiales</taxon>
        <taxon>Pedaliaceae</taxon>
        <taxon>Sesamum</taxon>
    </lineage>
</organism>
<reference evidence="2" key="2">
    <citation type="journal article" date="2024" name="Plant">
        <title>Genomic evolution and insights into agronomic trait innovations of Sesamum species.</title>
        <authorList>
            <person name="Miao H."/>
            <person name="Wang L."/>
            <person name="Qu L."/>
            <person name="Liu H."/>
            <person name="Sun Y."/>
            <person name="Le M."/>
            <person name="Wang Q."/>
            <person name="Wei S."/>
            <person name="Zheng Y."/>
            <person name="Lin W."/>
            <person name="Duan Y."/>
            <person name="Cao H."/>
            <person name="Xiong S."/>
            <person name="Wang X."/>
            <person name="Wei L."/>
            <person name="Li C."/>
            <person name="Ma Q."/>
            <person name="Ju M."/>
            <person name="Zhao R."/>
            <person name="Li G."/>
            <person name="Mu C."/>
            <person name="Tian Q."/>
            <person name="Mei H."/>
            <person name="Zhang T."/>
            <person name="Gao T."/>
            <person name="Zhang H."/>
        </authorList>
    </citation>
    <scope>NUCLEOTIDE SEQUENCE</scope>
    <source>
        <strain evidence="2">K16</strain>
    </source>
</reference>
<feature type="compositionally biased region" description="Polar residues" evidence="1">
    <location>
        <begin position="35"/>
        <end position="49"/>
    </location>
</feature>
<dbReference type="EMBL" id="JACGWL010000006">
    <property type="protein sequence ID" value="KAK4400709.1"/>
    <property type="molecule type" value="Genomic_DNA"/>
</dbReference>
<evidence type="ECO:0000313" key="2">
    <source>
        <dbReference type="EMBL" id="KAK4400709.1"/>
    </source>
</evidence>
<accession>A0AAE1WWV1</accession>
<feature type="region of interest" description="Disordered" evidence="1">
    <location>
        <begin position="26"/>
        <end position="49"/>
    </location>
</feature>
<gene>
    <name evidence="2" type="ORF">Sango_1177000</name>
</gene>
<evidence type="ECO:0000313" key="3">
    <source>
        <dbReference type="Proteomes" id="UP001289374"/>
    </source>
</evidence>
<protein>
    <recommendedName>
        <fullName evidence="4">Retrotransposon gag domain-containing protein</fullName>
    </recommendedName>
</protein>